<organism evidence="5 6">
    <name type="scientific">Lichenifustis flavocetrariae</name>
    <dbReference type="NCBI Taxonomy" id="2949735"/>
    <lineage>
        <taxon>Bacteria</taxon>
        <taxon>Pseudomonadati</taxon>
        <taxon>Pseudomonadota</taxon>
        <taxon>Alphaproteobacteria</taxon>
        <taxon>Hyphomicrobiales</taxon>
        <taxon>Lichenihabitantaceae</taxon>
        <taxon>Lichenifustis</taxon>
    </lineage>
</organism>
<evidence type="ECO:0000313" key="5">
    <source>
        <dbReference type="EMBL" id="MCW6511449.1"/>
    </source>
</evidence>
<evidence type="ECO:0000256" key="3">
    <source>
        <dbReference type="ARBA" id="ARBA00023027"/>
    </source>
</evidence>
<accession>A0AA42CLB9</accession>
<keyword evidence="2" id="KW-0560">Oxidoreductase</keyword>
<dbReference type="PANTHER" id="PTHR43477">
    <property type="entry name" value="DIHYDROANTICAPSIN 7-DEHYDROGENASE"/>
    <property type="match status" value="1"/>
</dbReference>
<dbReference type="SMART" id="SM00822">
    <property type="entry name" value="PKS_KR"/>
    <property type="match status" value="1"/>
</dbReference>
<dbReference type="GO" id="GO:0016491">
    <property type="term" value="F:oxidoreductase activity"/>
    <property type="evidence" value="ECO:0007669"/>
    <property type="project" value="UniProtKB-KW"/>
</dbReference>
<dbReference type="InterPro" id="IPR051122">
    <property type="entry name" value="SDR_DHRS6-like"/>
</dbReference>
<keyword evidence="3" id="KW-0520">NAD</keyword>
<dbReference type="RefSeq" id="WP_282587826.1">
    <property type="nucleotide sequence ID" value="NZ_JAMOIM010000026.1"/>
</dbReference>
<name>A0AA42CLB9_9HYPH</name>
<comment type="similarity">
    <text evidence="1">Belongs to the short-chain dehydrogenases/reductases (SDR) family.</text>
</comment>
<gene>
    <name evidence="5" type="ORF">M8523_26040</name>
</gene>
<dbReference type="PRINTS" id="PR00081">
    <property type="entry name" value="GDHRDH"/>
</dbReference>
<dbReference type="AlphaFoldDB" id="A0AA42CLB9"/>
<dbReference type="Pfam" id="PF00106">
    <property type="entry name" value="adh_short"/>
    <property type="match status" value="1"/>
</dbReference>
<evidence type="ECO:0000313" key="6">
    <source>
        <dbReference type="Proteomes" id="UP001165667"/>
    </source>
</evidence>
<dbReference type="EMBL" id="JAMOIM010000026">
    <property type="protein sequence ID" value="MCW6511449.1"/>
    <property type="molecule type" value="Genomic_DNA"/>
</dbReference>
<sequence length="243" mass="25104">MELNLRGKTALVTGGSKGIGLAIAAALASEGCAIHLEARTEATLTAAREAIRARYPVPVTLHALDLARSESVETLAERCRDIDILVNNAGAIPDGSLDTLDEKSWRAAWDLKVFGYVNMTRAFLGLMQQRGHGVILNIIGLAGERPDAGFVAGTAGNAALMAFTRAVGSTSLDHGVRVLAVNPGPVDTSGGLSDPALSQQSAGPRAVTARDVGDLVAFLVSERAASITGTIHTIDGGLGARRS</sequence>
<dbReference type="InterPro" id="IPR036291">
    <property type="entry name" value="NAD(P)-bd_dom_sf"/>
</dbReference>
<reference evidence="5" key="1">
    <citation type="submission" date="2022-05" db="EMBL/GenBank/DDBJ databases">
        <authorList>
            <person name="Pankratov T."/>
        </authorList>
    </citation>
    <scope>NUCLEOTIDE SEQUENCE</scope>
    <source>
        <strain evidence="5">BP6-180914</strain>
    </source>
</reference>
<evidence type="ECO:0000256" key="2">
    <source>
        <dbReference type="ARBA" id="ARBA00023002"/>
    </source>
</evidence>
<comment type="caution">
    <text evidence="5">The sequence shown here is derived from an EMBL/GenBank/DDBJ whole genome shotgun (WGS) entry which is preliminary data.</text>
</comment>
<dbReference type="PANTHER" id="PTHR43477:SF4">
    <property type="entry name" value="DEHYDROGENASE_REDUCTASE SDR FAMILY MEMBER 6"/>
    <property type="match status" value="1"/>
</dbReference>
<dbReference type="InterPro" id="IPR002347">
    <property type="entry name" value="SDR_fam"/>
</dbReference>
<protein>
    <submittedName>
        <fullName evidence="5">Short-chain dehydrogenase/reductase</fullName>
    </submittedName>
</protein>
<dbReference type="SUPFAM" id="SSF51735">
    <property type="entry name" value="NAD(P)-binding Rossmann-fold domains"/>
    <property type="match status" value="1"/>
</dbReference>
<dbReference type="NCBIfam" id="NF004779">
    <property type="entry name" value="PRK06125.1"/>
    <property type="match status" value="1"/>
</dbReference>
<evidence type="ECO:0000256" key="1">
    <source>
        <dbReference type="ARBA" id="ARBA00006484"/>
    </source>
</evidence>
<dbReference type="Gene3D" id="3.40.50.720">
    <property type="entry name" value="NAD(P)-binding Rossmann-like Domain"/>
    <property type="match status" value="1"/>
</dbReference>
<evidence type="ECO:0000259" key="4">
    <source>
        <dbReference type="SMART" id="SM00822"/>
    </source>
</evidence>
<dbReference type="Proteomes" id="UP001165667">
    <property type="component" value="Unassembled WGS sequence"/>
</dbReference>
<keyword evidence="6" id="KW-1185">Reference proteome</keyword>
<feature type="domain" description="Ketoreductase" evidence="4">
    <location>
        <begin position="8"/>
        <end position="189"/>
    </location>
</feature>
<dbReference type="InterPro" id="IPR057326">
    <property type="entry name" value="KR_dom"/>
</dbReference>
<proteinExistence type="inferred from homology"/>